<dbReference type="EMBL" id="ABEU02000017">
    <property type="status" value="NOT_ANNOTATED_CDS"/>
    <property type="molecule type" value="Genomic_DNA"/>
</dbReference>
<reference evidence="2 3" key="1">
    <citation type="journal article" date="2008" name="Science">
        <title>The Physcomitrella genome reveals evolutionary insights into the conquest of land by plants.</title>
        <authorList>
            <person name="Rensing S."/>
            <person name="Lang D."/>
            <person name="Zimmer A."/>
            <person name="Terry A."/>
            <person name="Salamov A."/>
            <person name="Shapiro H."/>
            <person name="Nishiyama T."/>
            <person name="Perroud P.-F."/>
            <person name="Lindquist E."/>
            <person name="Kamisugi Y."/>
            <person name="Tanahashi T."/>
            <person name="Sakakibara K."/>
            <person name="Fujita T."/>
            <person name="Oishi K."/>
            <person name="Shin-I T."/>
            <person name="Kuroki Y."/>
            <person name="Toyoda A."/>
            <person name="Suzuki Y."/>
            <person name="Hashimoto A."/>
            <person name="Yamaguchi K."/>
            <person name="Sugano A."/>
            <person name="Kohara Y."/>
            <person name="Fujiyama A."/>
            <person name="Anterola A."/>
            <person name="Aoki S."/>
            <person name="Ashton N."/>
            <person name="Barbazuk W.B."/>
            <person name="Barker E."/>
            <person name="Bennetzen J."/>
            <person name="Bezanilla M."/>
            <person name="Blankenship R."/>
            <person name="Cho S.H."/>
            <person name="Dutcher S."/>
            <person name="Estelle M."/>
            <person name="Fawcett J.A."/>
            <person name="Gundlach H."/>
            <person name="Hanada K."/>
            <person name="Heyl A."/>
            <person name="Hicks K.A."/>
            <person name="Hugh J."/>
            <person name="Lohr M."/>
            <person name="Mayer K."/>
            <person name="Melkozernov A."/>
            <person name="Murata T."/>
            <person name="Nelson D."/>
            <person name="Pils B."/>
            <person name="Prigge M."/>
            <person name="Reiss B."/>
            <person name="Renner T."/>
            <person name="Rombauts S."/>
            <person name="Rushton P."/>
            <person name="Sanderfoot A."/>
            <person name="Schween G."/>
            <person name="Shiu S.-H."/>
            <person name="Stueber K."/>
            <person name="Theodoulou F.L."/>
            <person name="Tu H."/>
            <person name="Van de Peer Y."/>
            <person name="Verrier P.J."/>
            <person name="Waters E."/>
            <person name="Wood A."/>
            <person name="Yang L."/>
            <person name="Cove D."/>
            <person name="Cuming A."/>
            <person name="Hasebe M."/>
            <person name="Lucas S."/>
            <person name="Mishler D.B."/>
            <person name="Reski R."/>
            <person name="Grigoriev I."/>
            <person name="Quatrano R.S."/>
            <person name="Boore J.L."/>
        </authorList>
    </citation>
    <scope>NUCLEOTIDE SEQUENCE [LARGE SCALE GENOMIC DNA]</scope>
    <source>
        <strain evidence="2 3">cv. Gransden 2004</strain>
    </source>
</reference>
<name>A0A7I4F7S1_PHYPA</name>
<dbReference type="EnsemblPlants" id="Pp3c17_13960V3.1">
    <property type="protein sequence ID" value="Pp3c17_13960V3.1"/>
    <property type="gene ID" value="Pp3c17_13960"/>
</dbReference>
<reference evidence="2 3" key="2">
    <citation type="journal article" date="2018" name="Plant J.">
        <title>The Physcomitrella patens chromosome-scale assembly reveals moss genome structure and evolution.</title>
        <authorList>
            <person name="Lang D."/>
            <person name="Ullrich K.K."/>
            <person name="Murat F."/>
            <person name="Fuchs J."/>
            <person name="Jenkins J."/>
            <person name="Haas F.B."/>
            <person name="Piednoel M."/>
            <person name="Gundlach H."/>
            <person name="Van Bel M."/>
            <person name="Meyberg R."/>
            <person name="Vives C."/>
            <person name="Morata J."/>
            <person name="Symeonidi A."/>
            <person name="Hiss M."/>
            <person name="Muchero W."/>
            <person name="Kamisugi Y."/>
            <person name="Saleh O."/>
            <person name="Blanc G."/>
            <person name="Decker E.L."/>
            <person name="van Gessel N."/>
            <person name="Grimwood J."/>
            <person name="Hayes R.D."/>
            <person name="Graham S.W."/>
            <person name="Gunter L.E."/>
            <person name="McDaniel S.F."/>
            <person name="Hoernstein S.N.W."/>
            <person name="Larsson A."/>
            <person name="Li F.W."/>
            <person name="Perroud P.F."/>
            <person name="Phillips J."/>
            <person name="Ranjan P."/>
            <person name="Rokshar D.S."/>
            <person name="Rothfels C.J."/>
            <person name="Schneider L."/>
            <person name="Shu S."/>
            <person name="Stevenson D.W."/>
            <person name="Thummler F."/>
            <person name="Tillich M."/>
            <person name="Villarreal Aguilar J.C."/>
            <person name="Widiez T."/>
            <person name="Wong G.K."/>
            <person name="Wymore A."/>
            <person name="Zhang Y."/>
            <person name="Zimmer A.D."/>
            <person name="Quatrano R.S."/>
            <person name="Mayer K.F.X."/>
            <person name="Goodstein D."/>
            <person name="Casacuberta J.M."/>
            <person name="Vandepoele K."/>
            <person name="Reski R."/>
            <person name="Cuming A.C."/>
            <person name="Tuskan G.A."/>
            <person name="Maumus F."/>
            <person name="Salse J."/>
            <person name="Schmutz J."/>
            <person name="Rensing S.A."/>
        </authorList>
    </citation>
    <scope>NUCLEOTIDE SEQUENCE [LARGE SCALE GENOMIC DNA]</scope>
    <source>
        <strain evidence="2 3">cv. Gransden 2004</strain>
    </source>
</reference>
<dbReference type="AlphaFoldDB" id="A0A7I4F7S1"/>
<protein>
    <submittedName>
        <fullName evidence="2">Uncharacterized protein</fullName>
    </submittedName>
</protein>
<feature type="compositionally biased region" description="Low complexity" evidence="1">
    <location>
        <begin position="1"/>
        <end position="17"/>
    </location>
</feature>
<keyword evidence="3" id="KW-1185">Reference proteome</keyword>
<reference evidence="2" key="3">
    <citation type="submission" date="2020-12" db="UniProtKB">
        <authorList>
            <consortium name="EnsemblPlants"/>
        </authorList>
    </citation>
    <scope>IDENTIFICATION</scope>
</reference>
<feature type="compositionally biased region" description="Low complexity" evidence="1">
    <location>
        <begin position="37"/>
        <end position="52"/>
    </location>
</feature>
<evidence type="ECO:0000313" key="3">
    <source>
        <dbReference type="Proteomes" id="UP000006727"/>
    </source>
</evidence>
<dbReference type="Proteomes" id="UP000006727">
    <property type="component" value="Chromosome 17"/>
</dbReference>
<dbReference type="InParanoid" id="A0A7I4F7S1"/>
<proteinExistence type="predicted"/>
<feature type="region of interest" description="Disordered" evidence="1">
    <location>
        <begin position="1"/>
        <end position="52"/>
    </location>
</feature>
<accession>A0A7I4F7S1</accession>
<evidence type="ECO:0000313" key="2">
    <source>
        <dbReference type="EnsemblPlants" id="Pp3c17_13960V3.1"/>
    </source>
</evidence>
<evidence type="ECO:0000256" key="1">
    <source>
        <dbReference type="SAM" id="MobiDB-lite"/>
    </source>
</evidence>
<sequence>RGGTTTTTSSSSTSSSSRVESAFTAFRKLQPGRRGRAGTQAATGSAPAASGVAAGRRRSSISSIIIIIHFASRPCGALPCLALPRLVCPLHRHRPRRTVSVLCSLSPLPWIFSSPRCDLHPDPKLHSFGLQVLQRKEKRSFLGGDFVT</sequence>
<organism evidence="2 3">
    <name type="scientific">Physcomitrium patens</name>
    <name type="common">Spreading-leaved earth moss</name>
    <name type="synonym">Physcomitrella patens</name>
    <dbReference type="NCBI Taxonomy" id="3218"/>
    <lineage>
        <taxon>Eukaryota</taxon>
        <taxon>Viridiplantae</taxon>
        <taxon>Streptophyta</taxon>
        <taxon>Embryophyta</taxon>
        <taxon>Bryophyta</taxon>
        <taxon>Bryophytina</taxon>
        <taxon>Bryopsida</taxon>
        <taxon>Funariidae</taxon>
        <taxon>Funariales</taxon>
        <taxon>Funariaceae</taxon>
        <taxon>Physcomitrium</taxon>
    </lineage>
</organism>
<dbReference type="Gramene" id="Pp3c17_13960V3.1">
    <property type="protein sequence ID" value="Pp3c17_13960V3.1"/>
    <property type="gene ID" value="Pp3c17_13960"/>
</dbReference>